<dbReference type="Proteomes" id="UP001056500">
    <property type="component" value="Chromosome"/>
</dbReference>
<sequence length="143" mass="16635">MQFYYDDKMPLRILDEGVFWKQQENEHTVVLREIAPNLEAPFVEALKAWEQAFAQTHGMFVRYVEAVVRSGNQVSDDLVRQIKELVTFSMQQSEQFIQLLNQMGESSAPYRNNPFATTVLNHIRRESDYFIGITKALFSKGII</sequence>
<dbReference type="InterPro" id="IPR021328">
    <property type="entry name" value="CotB-like"/>
</dbReference>
<dbReference type="SUPFAM" id="SSF158430">
    <property type="entry name" value="Bacillus cereus metalloprotein-like"/>
    <property type="match status" value="1"/>
</dbReference>
<proteinExistence type="predicted"/>
<dbReference type="EMBL" id="CP098755">
    <property type="protein sequence ID" value="USG67265.1"/>
    <property type="molecule type" value="Genomic_DNA"/>
</dbReference>
<evidence type="ECO:0000313" key="2">
    <source>
        <dbReference type="Proteomes" id="UP001056500"/>
    </source>
</evidence>
<dbReference type="Gene3D" id="1.20.1260.120">
    <property type="entry name" value="Protein of unknown function DUF2935"/>
    <property type="match status" value="1"/>
</dbReference>
<reference evidence="1" key="1">
    <citation type="submission" date="2022-06" db="EMBL/GenBank/DDBJ databases">
        <title>Genome sequencing of Brevibacillus sp. BB3-R1.</title>
        <authorList>
            <person name="Heo J."/>
            <person name="Lee D."/>
            <person name="Won M."/>
            <person name="Han B.-H."/>
            <person name="Hong S.-B."/>
            <person name="Kwon S.-W."/>
        </authorList>
    </citation>
    <scope>NUCLEOTIDE SEQUENCE</scope>
    <source>
        <strain evidence="1">BB3-R1</strain>
    </source>
</reference>
<evidence type="ECO:0000313" key="1">
    <source>
        <dbReference type="EMBL" id="USG67265.1"/>
    </source>
</evidence>
<dbReference type="RefSeq" id="WP_251874367.1">
    <property type="nucleotide sequence ID" value="NZ_CP098755.1"/>
</dbReference>
<name>A0ABY4WJF5_9BACL</name>
<dbReference type="Pfam" id="PF11155">
    <property type="entry name" value="DUF2935"/>
    <property type="match status" value="1"/>
</dbReference>
<protein>
    <submittedName>
        <fullName evidence="1">DUF2935 domain-containing protein</fullName>
    </submittedName>
</protein>
<keyword evidence="2" id="KW-1185">Reference proteome</keyword>
<organism evidence="1 2">
    <name type="scientific">Brevibacillus ruminantium</name>
    <dbReference type="NCBI Taxonomy" id="2950604"/>
    <lineage>
        <taxon>Bacteria</taxon>
        <taxon>Bacillati</taxon>
        <taxon>Bacillota</taxon>
        <taxon>Bacilli</taxon>
        <taxon>Bacillales</taxon>
        <taxon>Paenibacillaceae</taxon>
        <taxon>Brevibacillus</taxon>
    </lineage>
</organism>
<accession>A0ABY4WJF5</accession>
<gene>
    <name evidence="1" type="ORF">NDK47_08325</name>
</gene>